<dbReference type="PANTHER" id="PTHR11071:SF561">
    <property type="entry name" value="PEPTIDYL-PROLYL CIS-TRANS ISOMERASE D-RELATED"/>
    <property type="match status" value="1"/>
</dbReference>
<comment type="caution">
    <text evidence="2">The sequence shown here is derived from an EMBL/GenBank/DDBJ whole genome shotgun (WGS) entry which is preliminary data.</text>
</comment>
<evidence type="ECO:0000259" key="1">
    <source>
        <dbReference type="PROSITE" id="PS50072"/>
    </source>
</evidence>
<dbReference type="Pfam" id="PF00160">
    <property type="entry name" value="Pro_isomerase"/>
    <property type="match status" value="1"/>
</dbReference>
<accession>A0AAD4R6G9</accession>
<dbReference type="AlphaFoldDB" id="A0AAD4R6G9"/>
<dbReference type="InterPro" id="IPR029000">
    <property type="entry name" value="Cyclophilin-like_dom_sf"/>
</dbReference>
<protein>
    <submittedName>
        <fullName evidence="2">Cyclophilin type peptidyl-prolyl cis-trans isomerase/CLD domain-containing protein</fullName>
    </submittedName>
</protein>
<dbReference type="Gene3D" id="2.40.100.10">
    <property type="entry name" value="Cyclophilin-like"/>
    <property type="match status" value="1"/>
</dbReference>
<keyword evidence="2" id="KW-0413">Isomerase</keyword>
<dbReference type="GO" id="GO:0016018">
    <property type="term" value="F:cyclosporin A binding"/>
    <property type="evidence" value="ECO:0007669"/>
    <property type="project" value="TreeGrafter"/>
</dbReference>
<evidence type="ECO:0000313" key="3">
    <source>
        <dbReference type="Proteomes" id="UP001201812"/>
    </source>
</evidence>
<dbReference type="GO" id="GO:0006457">
    <property type="term" value="P:protein folding"/>
    <property type="evidence" value="ECO:0007669"/>
    <property type="project" value="TreeGrafter"/>
</dbReference>
<sequence>MFTLLSLLERGFHPTDKHGVTIPYSELNPRVYFQFTTEYGHELGTVDFRLLASEHPKLVENFCKLCTGKKDPTSCTTNGKTFHYKGTPVHAICANQGLFVAGDVLYKNGCGGHAADAAVVVNEVPSSSPRLTPGTLCMQNCKPGGTEFDSRFFVIVDPSKVEKLNDGVVFGYAEKGLEVLEGVMNEGTANGTPRTKIQITDCGLY</sequence>
<dbReference type="PANTHER" id="PTHR11071">
    <property type="entry name" value="PEPTIDYL-PROLYL CIS-TRANS ISOMERASE"/>
    <property type="match status" value="1"/>
</dbReference>
<gene>
    <name evidence="2" type="ORF">DdX_02949</name>
</gene>
<dbReference type="GO" id="GO:0003755">
    <property type="term" value="F:peptidyl-prolyl cis-trans isomerase activity"/>
    <property type="evidence" value="ECO:0007669"/>
    <property type="project" value="InterPro"/>
</dbReference>
<feature type="domain" description="PPIase cyclophilin-type" evidence="1">
    <location>
        <begin position="33"/>
        <end position="204"/>
    </location>
</feature>
<proteinExistence type="predicted"/>
<dbReference type="SUPFAM" id="SSF50891">
    <property type="entry name" value="Cyclophilin-like"/>
    <property type="match status" value="1"/>
</dbReference>
<dbReference type="InterPro" id="IPR002130">
    <property type="entry name" value="Cyclophilin-type_PPIase_dom"/>
</dbReference>
<dbReference type="Proteomes" id="UP001201812">
    <property type="component" value="Unassembled WGS sequence"/>
</dbReference>
<dbReference type="PROSITE" id="PS50072">
    <property type="entry name" value="CSA_PPIASE_2"/>
    <property type="match status" value="1"/>
</dbReference>
<keyword evidence="3" id="KW-1185">Reference proteome</keyword>
<dbReference type="GO" id="GO:0005737">
    <property type="term" value="C:cytoplasm"/>
    <property type="evidence" value="ECO:0007669"/>
    <property type="project" value="TreeGrafter"/>
</dbReference>
<organism evidence="2 3">
    <name type="scientific">Ditylenchus destructor</name>
    <dbReference type="NCBI Taxonomy" id="166010"/>
    <lineage>
        <taxon>Eukaryota</taxon>
        <taxon>Metazoa</taxon>
        <taxon>Ecdysozoa</taxon>
        <taxon>Nematoda</taxon>
        <taxon>Chromadorea</taxon>
        <taxon>Rhabditida</taxon>
        <taxon>Tylenchina</taxon>
        <taxon>Tylenchomorpha</taxon>
        <taxon>Sphaerularioidea</taxon>
        <taxon>Anguinidae</taxon>
        <taxon>Anguininae</taxon>
        <taxon>Ditylenchus</taxon>
    </lineage>
</organism>
<evidence type="ECO:0000313" key="2">
    <source>
        <dbReference type="EMBL" id="KAI1726241.1"/>
    </source>
</evidence>
<reference evidence="2" key="1">
    <citation type="submission" date="2022-01" db="EMBL/GenBank/DDBJ databases">
        <title>Genome Sequence Resource for Two Populations of Ditylenchus destructor, the Migratory Endoparasitic Phytonematode.</title>
        <authorList>
            <person name="Zhang H."/>
            <person name="Lin R."/>
            <person name="Xie B."/>
        </authorList>
    </citation>
    <scope>NUCLEOTIDE SEQUENCE</scope>
    <source>
        <strain evidence="2">BazhouSP</strain>
    </source>
</reference>
<name>A0AAD4R6G9_9BILA</name>
<dbReference type="EMBL" id="JAKKPZ010000002">
    <property type="protein sequence ID" value="KAI1726241.1"/>
    <property type="molecule type" value="Genomic_DNA"/>
</dbReference>